<organism evidence="2 3">
    <name type="scientific">Phytophthora aleatoria</name>
    <dbReference type="NCBI Taxonomy" id="2496075"/>
    <lineage>
        <taxon>Eukaryota</taxon>
        <taxon>Sar</taxon>
        <taxon>Stramenopiles</taxon>
        <taxon>Oomycota</taxon>
        <taxon>Peronosporomycetes</taxon>
        <taxon>Peronosporales</taxon>
        <taxon>Peronosporaceae</taxon>
        <taxon>Phytophthora</taxon>
    </lineage>
</organism>
<protein>
    <submittedName>
        <fullName evidence="2">Uncharacterized protein</fullName>
    </submittedName>
</protein>
<evidence type="ECO:0000313" key="2">
    <source>
        <dbReference type="EMBL" id="KAG6975679.1"/>
    </source>
</evidence>
<reference evidence="2" key="1">
    <citation type="submission" date="2021-01" db="EMBL/GenBank/DDBJ databases">
        <title>Phytophthora aleatoria, a newly-described species from Pinus radiata is distinct from Phytophthora cactorum isolates based on comparative genomics.</title>
        <authorList>
            <person name="Mcdougal R."/>
            <person name="Panda P."/>
            <person name="Williams N."/>
            <person name="Studholme D.J."/>
        </authorList>
    </citation>
    <scope>NUCLEOTIDE SEQUENCE</scope>
    <source>
        <strain evidence="2">NZFS 4037</strain>
    </source>
</reference>
<dbReference type="AlphaFoldDB" id="A0A8J5MHX8"/>
<feature type="chain" id="PRO_5035252598" evidence="1">
    <location>
        <begin position="24"/>
        <end position="386"/>
    </location>
</feature>
<feature type="signal peptide" evidence="1">
    <location>
        <begin position="1"/>
        <end position="23"/>
    </location>
</feature>
<name>A0A8J5MHX8_9STRA</name>
<dbReference type="Proteomes" id="UP000709295">
    <property type="component" value="Unassembled WGS sequence"/>
</dbReference>
<keyword evidence="3" id="KW-1185">Reference proteome</keyword>
<gene>
    <name evidence="2" type="ORF">JG688_00002161</name>
</gene>
<evidence type="ECO:0000313" key="3">
    <source>
        <dbReference type="Proteomes" id="UP000709295"/>
    </source>
</evidence>
<comment type="caution">
    <text evidence="2">The sequence shown here is derived from an EMBL/GenBank/DDBJ whole genome shotgun (WGS) entry which is preliminary data.</text>
</comment>
<dbReference type="EMBL" id="JAENGY010000054">
    <property type="protein sequence ID" value="KAG6975679.1"/>
    <property type="molecule type" value="Genomic_DNA"/>
</dbReference>
<accession>A0A8J5MHX8</accession>
<keyword evidence="1" id="KW-0732">Signal</keyword>
<proteinExistence type="predicted"/>
<sequence length="386" mass="42291">MALLQHHNILAMATVLLVTTVQAGYVDLYKDADYKNKLVRVYDVEVDNCYSFACDALDNTITSARWGGLPEKTSKGEDTMISFYVDRDCREHDIWWRTKTQSDDDLYFPSNFKLDGINDQISAFMVWDTKKILGSWAECAFPDYENLDASGTSFAVIGASITPEPFSGDIEFYRDVNSKHILGTMKINVANRCYNLDCGNLNDNISSVTRSGLPEKATYDGQAEAQVAFYVHNNCAGSSQRFSTTRGGVSSFTVAGINDVVSSFMLLQFSAGIENGTRSICVNNVVSSAAWLGWTVKASDNSLPQITFFMDKDCTGTSQGYKASGEDYPADFTTTGNSSGMDNKITSLIVYERNAVDVDNTITFCLGSTEAAAVGEIANATRINTN</sequence>
<evidence type="ECO:0000256" key="1">
    <source>
        <dbReference type="SAM" id="SignalP"/>
    </source>
</evidence>